<dbReference type="Pfam" id="PF01223">
    <property type="entry name" value="Endonuclease_NS"/>
    <property type="match status" value="1"/>
</dbReference>
<evidence type="ECO:0000313" key="3">
    <source>
        <dbReference type="Ensembl" id="ENSPNAP00000035798.2"/>
    </source>
</evidence>
<name>A0A3B4EJ53_PYGNA</name>
<dbReference type="GO" id="GO:0016787">
    <property type="term" value="F:hydrolase activity"/>
    <property type="evidence" value="ECO:0007669"/>
    <property type="project" value="InterPro"/>
</dbReference>
<protein>
    <submittedName>
        <fullName evidence="3">Uncharacterized protein</fullName>
    </submittedName>
</protein>
<dbReference type="InterPro" id="IPR020821">
    <property type="entry name" value="ENPP1-3/EXOG-like_nuc-like"/>
</dbReference>
<dbReference type="GO" id="GO:0003676">
    <property type="term" value="F:nucleic acid binding"/>
    <property type="evidence" value="ECO:0007669"/>
    <property type="project" value="InterPro"/>
</dbReference>
<dbReference type="InterPro" id="IPR044925">
    <property type="entry name" value="His-Me_finger_sf"/>
</dbReference>
<feature type="domain" description="ENPP1-3/EXOG-like endonuclease/phosphodiesterase" evidence="1">
    <location>
        <begin position="69"/>
        <end position="287"/>
    </location>
</feature>
<dbReference type="InterPro" id="IPR044929">
    <property type="entry name" value="DNA/RNA_non-sp_Endonuclease_sf"/>
</dbReference>
<reference evidence="3 4" key="1">
    <citation type="submission" date="2020-10" db="EMBL/GenBank/DDBJ databases">
        <title>Pygocentrus nattereri (red-bellied piranha) genome, fPygNat1, primary haplotype.</title>
        <authorList>
            <person name="Myers G."/>
            <person name="Meyer A."/>
            <person name="Karagic N."/>
            <person name="Pippel M."/>
            <person name="Winkler S."/>
            <person name="Tracey A."/>
            <person name="Wood J."/>
            <person name="Formenti G."/>
            <person name="Howe K."/>
            <person name="Fedrigo O."/>
            <person name="Jarvis E.D."/>
        </authorList>
    </citation>
    <scope>NUCLEOTIDE SEQUENCE [LARGE SCALE GENOMIC DNA]</scope>
</reference>
<dbReference type="SMART" id="SM00477">
    <property type="entry name" value="NUC"/>
    <property type="match status" value="1"/>
</dbReference>
<dbReference type="Ensembl" id="ENSPNAT00000029305.2">
    <property type="protein sequence ID" value="ENSPNAP00000035798.2"/>
    <property type="gene ID" value="ENSPNAG00000006702.2"/>
</dbReference>
<evidence type="ECO:0000259" key="1">
    <source>
        <dbReference type="SMART" id="SM00477"/>
    </source>
</evidence>
<reference evidence="3" key="3">
    <citation type="submission" date="2025-09" db="UniProtKB">
        <authorList>
            <consortium name="Ensembl"/>
        </authorList>
    </citation>
    <scope>IDENTIFICATION</scope>
</reference>
<accession>A0A3B4EJ53</accession>
<evidence type="ECO:0000259" key="2">
    <source>
        <dbReference type="SMART" id="SM00892"/>
    </source>
</evidence>
<dbReference type="SUPFAM" id="SSF54060">
    <property type="entry name" value="His-Me finger endonucleases"/>
    <property type="match status" value="1"/>
</dbReference>
<dbReference type="GO" id="GO:0046872">
    <property type="term" value="F:metal ion binding"/>
    <property type="evidence" value="ECO:0007669"/>
    <property type="project" value="InterPro"/>
</dbReference>
<dbReference type="Gene3D" id="3.40.570.10">
    <property type="entry name" value="Extracellular Endonuclease, subunit A"/>
    <property type="match status" value="1"/>
</dbReference>
<dbReference type="Proteomes" id="UP001501920">
    <property type="component" value="Chromosome 1"/>
</dbReference>
<sequence length="315" mass="35856">LVTGCKSTHPHPHSLPTTFGKVVQSFKNSCPTFFVADPSDQNIHYPPTVLNDTDNPQRYQQICQHFKDKERYATLYDTKSRIPVYSAYYYVGYHKVDKAEWKIEPQDCYIIKKSISERLKSTVKESVRGKNQALFADYASQTQYTRGHLYPRCYSESQDCAIATYTHTNAVPQTKNDNNVWGKKAETKMKKNIDDNCDNGIAHVVTGAVPGNFWLEIKRDNVHVEKGVNIPNNFWTAYCCLDKTTQSPLSGAWLATRNPKGLIVQKKTVKQLENNLTTLYGITEGNFSVFGGLCQGSDNISDFYELIFDLFLEMI</sequence>
<dbReference type="InterPro" id="IPR039015">
    <property type="entry name" value="ENDOD1"/>
</dbReference>
<dbReference type="SMART" id="SM00892">
    <property type="entry name" value="Endonuclease_NS"/>
    <property type="match status" value="1"/>
</dbReference>
<proteinExistence type="predicted"/>
<feature type="domain" description="DNA/RNA non-specific endonuclease/pyrophosphatase/phosphodiesterase" evidence="2">
    <location>
        <begin position="68"/>
        <end position="289"/>
    </location>
</feature>
<dbReference type="GeneTree" id="ENSGT01030000234592"/>
<dbReference type="PANTHER" id="PTHR21472:SF30">
    <property type="entry name" value="ENDONUCLEASE DOMAIN-CONTAINING 1 PROTEIN-RELATED"/>
    <property type="match status" value="1"/>
</dbReference>
<reference evidence="3" key="2">
    <citation type="submission" date="2025-08" db="UniProtKB">
        <authorList>
            <consortium name="Ensembl"/>
        </authorList>
    </citation>
    <scope>IDENTIFICATION</scope>
</reference>
<keyword evidence="4" id="KW-1185">Reference proteome</keyword>
<organism evidence="3 4">
    <name type="scientific">Pygocentrus nattereri</name>
    <name type="common">Red-bellied piranha</name>
    <dbReference type="NCBI Taxonomy" id="42514"/>
    <lineage>
        <taxon>Eukaryota</taxon>
        <taxon>Metazoa</taxon>
        <taxon>Chordata</taxon>
        <taxon>Craniata</taxon>
        <taxon>Vertebrata</taxon>
        <taxon>Euteleostomi</taxon>
        <taxon>Actinopterygii</taxon>
        <taxon>Neopterygii</taxon>
        <taxon>Teleostei</taxon>
        <taxon>Ostariophysi</taxon>
        <taxon>Characiformes</taxon>
        <taxon>Characoidei</taxon>
        <taxon>Pygocentrus</taxon>
    </lineage>
</organism>
<dbReference type="PANTHER" id="PTHR21472">
    <property type="entry name" value="ENDONUCLEASE DOMAIN-CONTAINING 1 PROTEIN ENDOD1"/>
    <property type="match status" value="1"/>
</dbReference>
<dbReference type="AlphaFoldDB" id="A0A3B4EJ53"/>
<dbReference type="STRING" id="42514.ENSPNAP00000035798"/>
<dbReference type="InterPro" id="IPR001604">
    <property type="entry name" value="Endo_G_ENPP1-like_dom"/>
</dbReference>
<evidence type="ECO:0000313" key="4">
    <source>
        <dbReference type="Proteomes" id="UP001501920"/>
    </source>
</evidence>